<comment type="similarity">
    <text evidence="1">Belongs to the short-chain dehydrogenases/reductases (SDR) family.</text>
</comment>
<dbReference type="CDD" id="cd05344">
    <property type="entry name" value="BKR_like_SDR_like"/>
    <property type="match status" value="1"/>
</dbReference>
<dbReference type="PANTHER" id="PTHR42879">
    <property type="entry name" value="3-OXOACYL-(ACYL-CARRIER-PROTEIN) REDUCTASE"/>
    <property type="match status" value="1"/>
</dbReference>
<dbReference type="Pfam" id="PF13561">
    <property type="entry name" value="adh_short_C2"/>
    <property type="match status" value="1"/>
</dbReference>
<accession>A0ABT3ZC29</accession>
<evidence type="ECO:0000313" key="2">
    <source>
        <dbReference type="EMBL" id="MCY0149273.1"/>
    </source>
</evidence>
<protein>
    <submittedName>
        <fullName evidence="2">SDR family oxidoreductase</fullName>
    </submittedName>
</protein>
<dbReference type="InterPro" id="IPR036291">
    <property type="entry name" value="NAD(P)-bd_dom_sf"/>
</dbReference>
<evidence type="ECO:0000256" key="1">
    <source>
        <dbReference type="ARBA" id="ARBA00006484"/>
    </source>
</evidence>
<evidence type="ECO:0000313" key="3">
    <source>
        <dbReference type="Proteomes" id="UP001073227"/>
    </source>
</evidence>
<keyword evidence="3" id="KW-1185">Reference proteome</keyword>
<dbReference type="Proteomes" id="UP001073227">
    <property type="component" value="Unassembled WGS sequence"/>
</dbReference>
<dbReference type="Gene3D" id="3.40.50.720">
    <property type="entry name" value="NAD(P)-binding Rossmann-like Domain"/>
    <property type="match status" value="1"/>
</dbReference>
<name>A0ABT3ZC29_9HYPH</name>
<dbReference type="InterPro" id="IPR002347">
    <property type="entry name" value="SDR_fam"/>
</dbReference>
<dbReference type="SUPFAM" id="SSF51735">
    <property type="entry name" value="NAD(P)-binding Rossmann-fold domains"/>
    <property type="match status" value="1"/>
</dbReference>
<reference evidence="2" key="1">
    <citation type="submission" date="2022-10" db="EMBL/GenBank/DDBJ databases">
        <title>Hoeflea sp. G2-23, isolated from marine algae.</title>
        <authorList>
            <person name="Kristyanto S."/>
            <person name="Kim J.M."/>
            <person name="Jeon C.O."/>
        </authorList>
    </citation>
    <scope>NUCLEOTIDE SEQUENCE</scope>
    <source>
        <strain evidence="2">G2-23</strain>
    </source>
</reference>
<comment type="caution">
    <text evidence="2">The sequence shown here is derived from an EMBL/GenBank/DDBJ whole genome shotgun (WGS) entry which is preliminary data.</text>
</comment>
<gene>
    <name evidence="2" type="ORF">OEG84_16545</name>
</gene>
<dbReference type="EMBL" id="JAOVZR010000001">
    <property type="protein sequence ID" value="MCY0149273.1"/>
    <property type="molecule type" value="Genomic_DNA"/>
</dbReference>
<dbReference type="PANTHER" id="PTHR42879:SF6">
    <property type="entry name" value="NADPH-DEPENDENT REDUCTASE BACG"/>
    <property type="match status" value="1"/>
</dbReference>
<dbReference type="PRINTS" id="PR00081">
    <property type="entry name" value="GDHRDH"/>
</dbReference>
<dbReference type="RefSeq" id="WP_267654776.1">
    <property type="nucleotide sequence ID" value="NZ_JAOVZR010000001.1"/>
</dbReference>
<sequence length="261" mass="27229">MDLGIKDKTALVLGAGGGLGGAIAKSLARESVRVAVCNRSVEGAERTVAEIRAAGGQAIPVIWDLGDLSQISARVSEIEAAYGSIDILVNNTGGPKPGPVSGQESGVWQASFQSMVLSVIALTDRVLPGMRAKNWGRIITSTSSGVISPIPNLGLSNTLRTSLVGWSKTLSREIGRDGITANIILPGRIATQRINFLDDQKAEREGRSLEEISAESIAMIPVGRYGDPAEYGDAVAFLASARASYITGCTIRVDGGLIPSI</sequence>
<organism evidence="2 3">
    <name type="scientific">Hoeflea algicola</name>
    <dbReference type="NCBI Taxonomy" id="2983763"/>
    <lineage>
        <taxon>Bacteria</taxon>
        <taxon>Pseudomonadati</taxon>
        <taxon>Pseudomonadota</taxon>
        <taxon>Alphaproteobacteria</taxon>
        <taxon>Hyphomicrobiales</taxon>
        <taxon>Rhizobiaceae</taxon>
        <taxon>Hoeflea</taxon>
    </lineage>
</organism>
<proteinExistence type="inferred from homology"/>
<dbReference type="InterPro" id="IPR050259">
    <property type="entry name" value="SDR"/>
</dbReference>